<evidence type="ECO:0000256" key="1">
    <source>
        <dbReference type="SAM" id="MobiDB-lite"/>
    </source>
</evidence>
<dbReference type="Proteomes" id="UP000034502">
    <property type="component" value="Unassembled WGS sequence"/>
</dbReference>
<organism evidence="2 3">
    <name type="scientific">Candidatus Amesbacteria bacterium GW2011_GWC1_47_15</name>
    <dbReference type="NCBI Taxonomy" id="1618364"/>
    <lineage>
        <taxon>Bacteria</taxon>
        <taxon>Candidatus Amesiibacteriota</taxon>
    </lineage>
</organism>
<comment type="caution">
    <text evidence="2">The sequence shown here is derived from an EMBL/GenBank/DDBJ whole genome shotgun (WGS) entry which is preliminary data.</text>
</comment>
<protein>
    <submittedName>
        <fullName evidence="2">Uncharacterized protein</fullName>
    </submittedName>
</protein>
<name>A0A0G1RZY6_9BACT</name>
<dbReference type="STRING" id="1618364.UX86_C0045G0016"/>
<evidence type="ECO:0000313" key="3">
    <source>
        <dbReference type="Proteomes" id="UP000034502"/>
    </source>
</evidence>
<accession>A0A0G1RZY6</accession>
<sequence length="162" mass="18339">MANEAIKRFFGRSPETENPEPLTTADKVKRLLKELDLDKVGYRVDDYGPYALMPYTTDVGRPQLLIIGDANDTPEDRAQISARVDELKFNPVYKDLIVKGVEPRELMAILVTQGLYRGFHDKMGFAVMRFTGVLDMFDRPSAKKINDKLKKAGFKNIGKDVV</sequence>
<dbReference type="EMBL" id="LCNU01000045">
    <property type="protein sequence ID" value="KKU62636.1"/>
    <property type="molecule type" value="Genomic_DNA"/>
</dbReference>
<gene>
    <name evidence="2" type="ORF">UX86_C0045G0016</name>
</gene>
<reference evidence="2 3" key="1">
    <citation type="journal article" date="2015" name="Nature">
        <title>rRNA introns, odd ribosomes, and small enigmatic genomes across a large radiation of phyla.</title>
        <authorList>
            <person name="Brown C.T."/>
            <person name="Hug L.A."/>
            <person name="Thomas B.C."/>
            <person name="Sharon I."/>
            <person name="Castelle C.J."/>
            <person name="Singh A."/>
            <person name="Wilkins M.J."/>
            <person name="Williams K.H."/>
            <person name="Banfield J.F."/>
        </authorList>
    </citation>
    <scope>NUCLEOTIDE SEQUENCE [LARGE SCALE GENOMIC DNA]</scope>
</reference>
<evidence type="ECO:0000313" key="2">
    <source>
        <dbReference type="EMBL" id="KKU62636.1"/>
    </source>
</evidence>
<proteinExistence type="predicted"/>
<dbReference type="AlphaFoldDB" id="A0A0G1RZY6"/>
<feature type="region of interest" description="Disordered" evidence="1">
    <location>
        <begin position="1"/>
        <end position="23"/>
    </location>
</feature>